<keyword evidence="2" id="KW-1185">Reference proteome</keyword>
<evidence type="ECO:0000313" key="2">
    <source>
        <dbReference type="Proteomes" id="UP000001436"/>
    </source>
</evidence>
<dbReference type="STRING" id="267608.RSc0957"/>
<protein>
    <submittedName>
        <fullName evidence="1">Uncharacterized protein</fullName>
    </submittedName>
</protein>
<evidence type="ECO:0000313" key="1">
    <source>
        <dbReference type="EMBL" id="CAD14659.1"/>
    </source>
</evidence>
<name>Q8Y0T6_RALN1</name>
<dbReference type="EMBL" id="AL646052">
    <property type="protein sequence ID" value="CAD14659.1"/>
    <property type="molecule type" value="Genomic_DNA"/>
</dbReference>
<accession>Q8Y0T6</accession>
<dbReference type="EnsemblBacteria" id="CAD14659">
    <property type="protein sequence ID" value="CAD14659"/>
    <property type="gene ID" value="RSc0957"/>
</dbReference>
<dbReference type="KEGG" id="rso:RSc0957"/>
<dbReference type="AlphaFoldDB" id="Q8Y0T6"/>
<sequence length="57" mass="6282">MLTKKALILTIKTGTKVPLRGFSLMGNLLADNRGRRVSDNKKGFTSSPGLIFDELNF</sequence>
<dbReference type="HOGENOM" id="CLU_2993520_0_0_4"/>
<proteinExistence type="predicted"/>
<dbReference type="Proteomes" id="UP000001436">
    <property type="component" value="Chromosome"/>
</dbReference>
<gene>
    <name evidence="1" type="ordered locus">RSc0957</name>
</gene>
<reference evidence="1 2" key="1">
    <citation type="journal article" date="2002" name="Nature">
        <title>Genome sequence of the plant pathogen Ralstonia solanacearum.</title>
        <authorList>
            <person name="Salanoubat M."/>
            <person name="Genin S."/>
            <person name="Artiguenave F."/>
            <person name="Gouzy J."/>
            <person name="Mangenot S."/>
            <person name="Arlat M."/>
            <person name="Billault A."/>
            <person name="Brottier P."/>
            <person name="Camus J.C."/>
            <person name="Cattolico L."/>
            <person name="Chandler M."/>
            <person name="Choisne N."/>
            <person name="Claudel-Renard C."/>
            <person name="Cunnac S."/>
            <person name="Demange N."/>
            <person name="Gaspin C."/>
            <person name="Lavie M."/>
            <person name="Moisan A."/>
            <person name="Robert C."/>
            <person name="Saurin W."/>
            <person name="Schiex T."/>
            <person name="Siguier P."/>
            <person name="Thebault P."/>
            <person name="Whalen M."/>
            <person name="Wincker P."/>
            <person name="Levy M."/>
            <person name="Weissenbach J."/>
            <person name="Boucher C.A."/>
        </authorList>
    </citation>
    <scope>NUCLEOTIDE SEQUENCE [LARGE SCALE GENOMIC DNA]</scope>
    <source>
        <strain evidence="2">ATCC BAA-1114 / GMI1000</strain>
    </source>
</reference>
<organism evidence="1 2">
    <name type="scientific">Ralstonia nicotianae (strain ATCC BAA-1114 / GMI1000)</name>
    <name type="common">Ralstonia solanacearum</name>
    <dbReference type="NCBI Taxonomy" id="267608"/>
    <lineage>
        <taxon>Bacteria</taxon>
        <taxon>Pseudomonadati</taxon>
        <taxon>Pseudomonadota</taxon>
        <taxon>Betaproteobacteria</taxon>
        <taxon>Burkholderiales</taxon>
        <taxon>Burkholderiaceae</taxon>
        <taxon>Ralstonia</taxon>
        <taxon>Ralstonia solanacearum species complex</taxon>
    </lineage>
</organism>